<sequence>MSIPIPESTAFAATATSSTAAAPEPATDKQMFLELLVAQLRYQDPLNPTDSADFLAQTAQFSTLESIQQLTSYTGELLASQLAFGASALVGRKVSYADSDGETVSGTVEQVTFGSTGPRLTVDGVEVSINDLISVSNDTTTPTGA</sequence>
<proteinExistence type="inferred from homology"/>
<keyword evidence="3" id="KW-0969">Cilium</keyword>
<keyword evidence="3" id="KW-0966">Cell projection</keyword>
<keyword evidence="4" id="KW-1185">Reference proteome</keyword>
<dbReference type="Proteomes" id="UP000282515">
    <property type="component" value="Unassembled WGS sequence"/>
</dbReference>
<dbReference type="GO" id="GO:0044781">
    <property type="term" value="P:bacterial-type flagellum organization"/>
    <property type="evidence" value="ECO:0007669"/>
    <property type="project" value="UniProtKB-KW"/>
</dbReference>
<dbReference type="EMBL" id="RDBF01000003">
    <property type="protein sequence ID" value="RLV56472.1"/>
    <property type="molecule type" value="Genomic_DNA"/>
</dbReference>
<dbReference type="OrthoDB" id="9785233at2"/>
<dbReference type="RefSeq" id="WP_121793479.1">
    <property type="nucleotide sequence ID" value="NZ_RDBF01000003.1"/>
</dbReference>
<evidence type="ECO:0000256" key="2">
    <source>
        <dbReference type="ARBA" id="ARBA00022795"/>
    </source>
</evidence>
<evidence type="ECO:0000256" key="1">
    <source>
        <dbReference type="ARBA" id="ARBA00010577"/>
    </source>
</evidence>
<dbReference type="InterPro" id="IPR005648">
    <property type="entry name" value="FlgD"/>
</dbReference>
<keyword evidence="2" id="KW-1005">Bacterial flagellum biogenesis</keyword>
<keyword evidence="3" id="KW-0282">Flagellum</keyword>
<reference evidence="3 4" key="1">
    <citation type="submission" date="2018-10" db="EMBL/GenBank/DDBJ databases">
        <title>Aeromicrobium sp. 9W16Y-2 whole genome shotgun sequence.</title>
        <authorList>
            <person name="Li F."/>
        </authorList>
    </citation>
    <scope>NUCLEOTIDE SEQUENCE [LARGE SCALE GENOMIC DNA]</scope>
    <source>
        <strain evidence="3 4">9W16Y-2</strain>
    </source>
</reference>
<evidence type="ECO:0000313" key="4">
    <source>
        <dbReference type="Proteomes" id="UP000282515"/>
    </source>
</evidence>
<comment type="similarity">
    <text evidence="1">Belongs to the FlgD family.</text>
</comment>
<organism evidence="3 4">
    <name type="scientific">Aeromicrobium phragmitis</name>
    <dbReference type="NCBI Taxonomy" id="2478914"/>
    <lineage>
        <taxon>Bacteria</taxon>
        <taxon>Bacillati</taxon>
        <taxon>Actinomycetota</taxon>
        <taxon>Actinomycetes</taxon>
        <taxon>Propionibacteriales</taxon>
        <taxon>Nocardioidaceae</taxon>
        <taxon>Aeromicrobium</taxon>
    </lineage>
</organism>
<accession>A0A3L8PR21</accession>
<name>A0A3L8PR21_9ACTN</name>
<evidence type="ECO:0000313" key="3">
    <source>
        <dbReference type="EMBL" id="RLV56472.1"/>
    </source>
</evidence>
<protein>
    <submittedName>
        <fullName evidence="3">Flagellar hook capping protein</fullName>
    </submittedName>
</protein>
<comment type="caution">
    <text evidence="3">The sequence shown here is derived from an EMBL/GenBank/DDBJ whole genome shotgun (WGS) entry which is preliminary data.</text>
</comment>
<gene>
    <name evidence="3" type="ORF">D9V41_05185</name>
</gene>
<dbReference type="Pfam" id="PF03963">
    <property type="entry name" value="FlgD"/>
    <property type="match status" value="1"/>
</dbReference>
<dbReference type="AlphaFoldDB" id="A0A3L8PR21"/>